<dbReference type="PROSITE" id="PS00175">
    <property type="entry name" value="PG_MUTASE"/>
    <property type="match status" value="1"/>
</dbReference>
<feature type="transmembrane region" description="Helical" evidence="7">
    <location>
        <begin position="338"/>
        <end position="359"/>
    </location>
</feature>
<dbReference type="InterPro" id="IPR001345">
    <property type="entry name" value="PG/BPGM_mutase_AS"/>
</dbReference>
<dbReference type="Gene3D" id="1.20.1530.20">
    <property type="match status" value="1"/>
</dbReference>
<protein>
    <recommendedName>
        <fullName evidence="2">phosphoglycerate mutase (2,3-diphosphoglycerate-dependent)</fullName>
        <ecNumber evidence="2">5.4.2.11</ecNumber>
    </recommendedName>
</protein>
<evidence type="ECO:0000256" key="4">
    <source>
        <dbReference type="ARBA" id="ARBA00023235"/>
    </source>
</evidence>
<feature type="transmembrane region" description="Helical" evidence="7">
    <location>
        <begin position="307"/>
        <end position="326"/>
    </location>
</feature>
<dbReference type="GO" id="GO:0006096">
    <property type="term" value="P:glycolytic process"/>
    <property type="evidence" value="ECO:0007669"/>
    <property type="project" value="UniProtKB-KW"/>
</dbReference>
<feature type="binding site" evidence="6">
    <location>
        <position position="67"/>
    </location>
    <ligand>
        <name>substrate</name>
    </ligand>
</feature>
<accession>A0A849AN87</accession>
<evidence type="ECO:0000256" key="1">
    <source>
        <dbReference type="ARBA" id="ARBA00006717"/>
    </source>
</evidence>
<keyword evidence="4" id="KW-0413">Isomerase</keyword>
<evidence type="ECO:0000313" key="8">
    <source>
        <dbReference type="EMBL" id="NNG40768.1"/>
    </source>
</evidence>
<gene>
    <name evidence="8" type="ORF">HJ588_16005</name>
</gene>
<comment type="caution">
    <text evidence="8">The sequence shown here is derived from an EMBL/GenBank/DDBJ whole genome shotgun (WGS) entry which is preliminary data.</text>
</comment>
<evidence type="ECO:0000256" key="2">
    <source>
        <dbReference type="ARBA" id="ARBA00012028"/>
    </source>
</evidence>
<dbReference type="AlphaFoldDB" id="A0A849AN87"/>
<dbReference type="GO" id="GO:0004619">
    <property type="term" value="F:phosphoglycerate mutase activity"/>
    <property type="evidence" value="ECO:0007669"/>
    <property type="project" value="UniProtKB-EC"/>
</dbReference>
<dbReference type="RefSeq" id="WP_171157509.1">
    <property type="nucleotide sequence ID" value="NZ_JABENB010000003.1"/>
</dbReference>
<keyword evidence="7" id="KW-0812">Transmembrane</keyword>
<organism evidence="8 9">
    <name type="scientific">Flexivirga aerilata</name>
    <dbReference type="NCBI Taxonomy" id="1656889"/>
    <lineage>
        <taxon>Bacteria</taxon>
        <taxon>Bacillati</taxon>
        <taxon>Actinomycetota</taxon>
        <taxon>Actinomycetes</taxon>
        <taxon>Micrococcales</taxon>
        <taxon>Dermacoccaceae</taxon>
        <taxon>Flexivirga</taxon>
    </lineage>
</organism>
<dbReference type="InterPro" id="IPR038770">
    <property type="entry name" value="Na+/solute_symporter_sf"/>
</dbReference>
<feature type="binding site" evidence="6">
    <location>
        <position position="106"/>
    </location>
    <ligand>
        <name>substrate</name>
    </ligand>
</feature>
<keyword evidence="7" id="KW-0472">Membrane</keyword>
<dbReference type="Gene3D" id="3.40.50.1240">
    <property type="entry name" value="Phosphoglycerate mutase-like"/>
    <property type="match status" value="1"/>
</dbReference>
<feature type="active site" description="Tele-phosphohistidine intermediate" evidence="5">
    <location>
        <position position="18"/>
    </location>
</feature>
<evidence type="ECO:0000256" key="6">
    <source>
        <dbReference type="PIRSR" id="PIRSR613078-2"/>
    </source>
</evidence>
<dbReference type="Proteomes" id="UP000557772">
    <property type="component" value="Unassembled WGS sequence"/>
</dbReference>
<keyword evidence="7" id="KW-1133">Transmembrane helix</keyword>
<keyword evidence="3" id="KW-0324">Glycolysis</keyword>
<proteinExistence type="inferred from homology"/>
<dbReference type="EMBL" id="JABENB010000003">
    <property type="protein sequence ID" value="NNG40768.1"/>
    <property type="molecule type" value="Genomic_DNA"/>
</dbReference>
<keyword evidence="9" id="KW-1185">Reference proteome</keyword>
<dbReference type="PANTHER" id="PTHR11931">
    <property type="entry name" value="PHOSPHOGLYCERATE MUTASE"/>
    <property type="match status" value="1"/>
</dbReference>
<comment type="similarity">
    <text evidence="1">Belongs to the phosphoglycerate mutase family. BPG-dependent PGAM subfamily.</text>
</comment>
<dbReference type="EC" id="5.4.2.11" evidence="2"/>
<evidence type="ECO:0000313" key="9">
    <source>
        <dbReference type="Proteomes" id="UP000557772"/>
    </source>
</evidence>
<dbReference type="Pfam" id="PF00300">
    <property type="entry name" value="His_Phos_1"/>
    <property type="match status" value="1"/>
</dbReference>
<dbReference type="InterPro" id="IPR029033">
    <property type="entry name" value="His_PPase_superfam"/>
</dbReference>
<sequence length="546" mass="58254">MTTVLTDEQLSRLYLVRHGESTCNTVHRIAGMKDAPLTRLGRAQAAMAARSLRGVHIDLVVSSPLSRASSTADAVFDSTRENVVPRRVQDPRLMERDFGAWTLHSKAILQREYGVAAYESAMNGDSALLGAAETFGGFTKRVLDSFADIVVPALQQGQAVCVVAHKYVIELLAREVLQQDHGTAYDLRLPNSQAIPGGKVAKYVARESRRANIARDWVVVQHAALIAGSLIAGVLCGAITGNLQPPWWAMLIMLVVATVITITRVEVEDAAKYSFSVSSARRLALRFIGLPIVVLTALAIAGAPPTALVAALVSSIAPCSVVSATVSRCQGGMVTPTYADIVASSVLVVVTLPLGIWLVTGTPQWGATAVGVAATTGSVLLADLVVRALRSRRPIQTGRFSERHGYLAVVLLAAFAFLAGTSLHLADSLRFGLLSVGIVLCYRIVSRGLTRSGGVEAVDDYLAFAYPNLFFMILVFQQLGFGSDAQVASWAIVPMFLAALFDARYVPRLELSPEDPRWLSALGIVQNQVESPVSAAAGGGRCITHK</sequence>
<dbReference type="SMART" id="SM00855">
    <property type="entry name" value="PGAM"/>
    <property type="match status" value="1"/>
</dbReference>
<feature type="transmembrane region" description="Helical" evidence="7">
    <location>
        <begin position="283"/>
        <end position="301"/>
    </location>
</feature>
<feature type="transmembrane region" description="Helical" evidence="7">
    <location>
        <begin position="365"/>
        <end position="386"/>
    </location>
</feature>
<dbReference type="InterPro" id="IPR005952">
    <property type="entry name" value="Phosphogly_mut1"/>
</dbReference>
<name>A0A849AN87_9MICO</name>
<feature type="transmembrane region" description="Helical" evidence="7">
    <location>
        <begin position="217"/>
        <end position="240"/>
    </location>
</feature>
<evidence type="ECO:0000256" key="3">
    <source>
        <dbReference type="ARBA" id="ARBA00023152"/>
    </source>
</evidence>
<dbReference type="SUPFAM" id="SSF53254">
    <property type="entry name" value="Phosphoglycerate mutase-like"/>
    <property type="match status" value="1"/>
</dbReference>
<reference evidence="8 9" key="1">
    <citation type="submission" date="2020-05" db="EMBL/GenBank/DDBJ databases">
        <title>Flexivirga sp. ID2601S isolated from air conditioner.</title>
        <authorList>
            <person name="Kim D.H."/>
        </authorList>
    </citation>
    <scope>NUCLEOTIDE SEQUENCE [LARGE SCALE GENOMIC DNA]</scope>
    <source>
        <strain evidence="8 9">ID2601S</strain>
    </source>
</reference>
<dbReference type="CDD" id="cd07067">
    <property type="entry name" value="HP_PGM_like"/>
    <property type="match status" value="1"/>
</dbReference>
<dbReference type="InterPro" id="IPR013078">
    <property type="entry name" value="His_Pase_superF_clade-1"/>
</dbReference>
<evidence type="ECO:0000256" key="7">
    <source>
        <dbReference type="SAM" id="Phobius"/>
    </source>
</evidence>
<feature type="transmembrane region" description="Helical" evidence="7">
    <location>
        <begin position="406"/>
        <end position="425"/>
    </location>
</feature>
<feature type="transmembrane region" description="Helical" evidence="7">
    <location>
        <begin position="246"/>
        <end position="263"/>
    </location>
</feature>
<feature type="binding site" evidence="6">
    <location>
        <begin position="17"/>
        <end position="24"/>
    </location>
    <ligand>
        <name>substrate</name>
    </ligand>
</feature>
<evidence type="ECO:0000256" key="5">
    <source>
        <dbReference type="PIRSR" id="PIRSR613078-1"/>
    </source>
</evidence>
<feature type="active site" description="Proton donor/acceptor" evidence="5">
    <location>
        <position position="95"/>
    </location>
</feature>